<dbReference type="Proteomes" id="UP000232003">
    <property type="component" value="Plasmid pNFSY08"/>
</dbReference>
<dbReference type="KEGG" id="nfl:COO91_10879"/>
<organism evidence="1 2">
    <name type="scientific">Nostoc flagelliforme CCNUN1</name>
    <dbReference type="NCBI Taxonomy" id="2038116"/>
    <lineage>
        <taxon>Bacteria</taxon>
        <taxon>Bacillati</taxon>
        <taxon>Cyanobacteriota</taxon>
        <taxon>Cyanophyceae</taxon>
        <taxon>Nostocales</taxon>
        <taxon>Nostocaceae</taxon>
        <taxon>Nostoc</taxon>
    </lineage>
</organism>
<dbReference type="EMBL" id="CP024793">
    <property type="protein sequence ID" value="AUB44641.1"/>
    <property type="molecule type" value="Genomic_DNA"/>
</dbReference>
<keyword evidence="1" id="KW-0614">Plasmid</keyword>
<protein>
    <submittedName>
        <fullName evidence="1">Uncharacterized protein</fullName>
    </submittedName>
</protein>
<geneLocation type="plasmid" evidence="2">
    <name>pnfsy08</name>
</geneLocation>
<proteinExistence type="predicted"/>
<dbReference type="AlphaFoldDB" id="A0A2K8TAF4"/>
<name>A0A2K8TAF4_9NOSO</name>
<reference evidence="1 2" key="1">
    <citation type="submission" date="2017-11" db="EMBL/GenBank/DDBJ databases">
        <title>Complete genome of a free-living desiccation-tolerant cyanobacterium and its photosynthetic adaptation to extreme terrestrial habitat.</title>
        <authorList>
            <person name="Shang J."/>
        </authorList>
    </citation>
    <scope>NUCLEOTIDE SEQUENCE [LARGE SCALE GENOMIC DNA]</scope>
    <source>
        <strain evidence="1 2">CCNUN1</strain>
        <plasmid evidence="2">pnfsy08</plasmid>
    </source>
</reference>
<evidence type="ECO:0000313" key="1">
    <source>
        <dbReference type="EMBL" id="AUB44641.1"/>
    </source>
</evidence>
<evidence type="ECO:0000313" key="2">
    <source>
        <dbReference type="Proteomes" id="UP000232003"/>
    </source>
</evidence>
<keyword evidence="2" id="KW-1185">Reference proteome</keyword>
<accession>A0A2K8TAF4</accession>
<gene>
    <name evidence="1" type="ORF">COO91_10879</name>
</gene>
<sequence length="57" mass="6411">MGVLNPYSLRSWQRAENIIPTEPPAFCPLPFLIKIAIALNATHCRSEFRTSFMVGCT</sequence>